<name>A0A1E5UY24_9POAL</name>
<evidence type="ECO:0000256" key="2">
    <source>
        <dbReference type="ARBA" id="ARBA00022734"/>
    </source>
</evidence>
<dbReference type="EMBL" id="LWDX02059029">
    <property type="protein sequence ID" value="OEL17704.1"/>
    <property type="molecule type" value="Genomic_DNA"/>
</dbReference>
<feature type="disulfide bond" evidence="5">
    <location>
        <begin position="123"/>
        <end position="135"/>
    </location>
</feature>
<dbReference type="PRINTS" id="PR00451">
    <property type="entry name" value="CHITINBINDNG"/>
</dbReference>
<feature type="disulfide bond" evidence="5">
    <location>
        <begin position="114"/>
        <end position="129"/>
    </location>
</feature>
<protein>
    <submittedName>
        <fullName evidence="8">Lectin</fullName>
    </submittedName>
</protein>
<dbReference type="PANTHER" id="PTHR47849">
    <property type="entry name" value="CHITIN-BINDING LECTIN 1"/>
    <property type="match status" value="1"/>
</dbReference>
<feature type="domain" description="Chitin-binding type-1" evidence="7">
    <location>
        <begin position="111"/>
        <end position="153"/>
    </location>
</feature>
<dbReference type="PROSITE" id="PS50941">
    <property type="entry name" value="CHIT_BIND_I_2"/>
    <property type="match status" value="3"/>
</dbReference>
<evidence type="ECO:0000256" key="4">
    <source>
        <dbReference type="ARBA" id="ARBA00023283"/>
    </source>
</evidence>
<dbReference type="STRING" id="888268.A0A1E5UY24"/>
<evidence type="ECO:0000313" key="9">
    <source>
        <dbReference type="Proteomes" id="UP000095767"/>
    </source>
</evidence>
<dbReference type="InterPro" id="IPR036861">
    <property type="entry name" value="Endochitinase-like_sf"/>
</dbReference>
<dbReference type="InterPro" id="IPR001002">
    <property type="entry name" value="Chitin-bd_1"/>
</dbReference>
<dbReference type="Proteomes" id="UP000095767">
    <property type="component" value="Unassembled WGS sequence"/>
</dbReference>
<keyword evidence="2" id="KW-0430">Lectin</keyword>
<sequence>MKMSMTAALLFLAALAIAHAGVGADATECGKQAGGKLCPDNVCCSKWGYCGLGKAYCGDGCQSGACCPNRRCGAQAGGATCDANQCCSQYGYCGLGPEYCASGCQSGACCEKRCGKQAGGTKCTNNYCCSKGGYCGLGSDYCGTGCQSGKCSGAAAISAEIFDDQTTLSNETIIALPSAE</sequence>
<gene>
    <name evidence="8" type="ORF">BAE44_0021277</name>
</gene>
<feature type="domain" description="Chitin-binding type-1" evidence="7">
    <location>
        <begin position="26"/>
        <end position="68"/>
    </location>
</feature>
<organism evidence="8 9">
    <name type="scientific">Dichanthelium oligosanthes</name>
    <dbReference type="NCBI Taxonomy" id="888268"/>
    <lineage>
        <taxon>Eukaryota</taxon>
        <taxon>Viridiplantae</taxon>
        <taxon>Streptophyta</taxon>
        <taxon>Embryophyta</taxon>
        <taxon>Tracheophyta</taxon>
        <taxon>Spermatophyta</taxon>
        <taxon>Magnoliopsida</taxon>
        <taxon>Liliopsida</taxon>
        <taxon>Poales</taxon>
        <taxon>Poaceae</taxon>
        <taxon>PACMAD clade</taxon>
        <taxon>Panicoideae</taxon>
        <taxon>Panicodae</taxon>
        <taxon>Paniceae</taxon>
        <taxon>Dichantheliinae</taxon>
        <taxon>Dichanthelium</taxon>
    </lineage>
</organism>
<dbReference type="Gene3D" id="3.30.60.10">
    <property type="entry name" value="Endochitinase-like"/>
    <property type="match status" value="3"/>
</dbReference>
<keyword evidence="3 5" id="KW-1015">Disulfide bond</keyword>
<keyword evidence="1 5" id="KW-0147">Chitin-binding</keyword>
<feature type="disulfide bond" evidence="5">
    <location>
        <begin position="128"/>
        <end position="142"/>
    </location>
</feature>
<feature type="disulfide bond" evidence="5">
    <location>
        <begin position="72"/>
        <end position="87"/>
    </location>
</feature>
<feature type="signal peptide" evidence="6">
    <location>
        <begin position="1"/>
        <end position="20"/>
    </location>
</feature>
<dbReference type="Pfam" id="PF00187">
    <property type="entry name" value="Chitin_bind_1"/>
    <property type="match status" value="3"/>
</dbReference>
<dbReference type="InterPro" id="IPR018371">
    <property type="entry name" value="Chitin-binding_1_CS"/>
</dbReference>
<comment type="caution">
    <text evidence="5">Lacks conserved residue(s) required for the propagation of feature annotation.</text>
</comment>
<dbReference type="SUPFAM" id="SSF57016">
    <property type="entry name" value="Plant lectins/antimicrobial peptides"/>
    <property type="match status" value="3"/>
</dbReference>
<keyword evidence="9" id="KW-1185">Reference proteome</keyword>
<dbReference type="AlphaFoldDB" id="A0A1E5UY24"/>
<dbReference type="GO" id="GO:0008061">
    <property type="term" value="F:chitin binding"/>
    <property type="evidence" value="ECO:0007669"/>
    <property type="project" value="UniProtKB-UniRule"/>
</dbReference>
<evidence type="ECO:0000256" key="5">
    <source>
        <dbReference type="PROSITE-ProRule" id="PRU00261"/>
    </source>
</evidence>
<keyword evidence="6" id="KW-0732">Signal</keyword>
<feature type="disulfide bond" evidence="5">
    <location>
        <begin position="81"/>
        <end position="93"/>
    </location>
</feature>
<dbReference type="PROSITE" id="PS00026">
    <property type="entry name" value="CHIT_BIND_I_1"/>
    <property type="match status" value="2"/>
</dbReference>
<feature type="disulfide bond" evidence="5">
    <location>
        <begin position="86"/>
        <end position="100"/>
    </location>
</feature>
<feature type="chain" id="PRO_5009187481" evidence="6">
    <location>
        <begin position="21"/>
        <end position="180"/>
    </location>
</feature>
<feature type="domain" description="Chitin-binding type-1" evidence="7">
    <location>
        <begin position="69"/>
        <end position="109"/>
    </location>
</feature>
<dbReference type="SMART" id="SM00270">
    <property type="entry name" value="ChtBD1"/>
    <property type="match status" value="3"/>
</dbReference>
<feature type="disulfide bond" evidence="5">
    <location>
        <begin position="29"/>
        <end position="44"/>
    </location>
</feature>
<dbReference type="OrthoDB" id="594598at2759"/>
<evidence type="ECO:0000256" key="3">
    <source>
        <dbReference type="ARBA" id="ARBA00023157"/>
    </source>
</evidence>
<dbReference type="CDD" id="cd00035">
    <property type="entry name" value="ChtBD1"/>
    <property type="match status" value="3"/>
</dbReference>
<evidence type="ECO:0000256" key="6">
    <source>
        <dbReference type="SAM" id="SignalP"/>
    </source>
</evidence>
<evidence type="ECO:0000256" key="1">
    <source>
        <dbReference type="ARBA" id="ARBA00022669"/>
    </source>
</evidence>
<comment type="caution">
    <text evidence="8">The sequence shown here is derived from an EMBL/GenBank/DDBJ whole genome shotgun (WGS) entry which is preliminary data.</text>
</comment>
<evidence type="ECO:0000259" key="7">
    <source>
        <dbReference type="PROSITE" id="PS50941"/>
    </source>
</evidence>
<dbReference type="GO" id="GO:0030246">
    <property type="term" value="F:carbohydrate binding"/>
    <property type="evidence" value="ECO:0007669"/>
    <property type="project" value="UniProtKB-KW"/>
</dbReference>
<feature type="disulfide bond" evidence="5">
    <location>
        <begin position="43"/>
        <end position="57"/>
    </location>
</feature>
<proteinExistence type="predicted"/>
<keyword evidence="4" id="KW-0873">Pyrrolidone carboxylic acid</keyword>
<dbReference type="PANTHER" id="PTHR47849:SF8">
    <property type="entry name" value="LECTIN"/>
    <property type="match status" value="1"/>
</dbReference>
<evidence type="ECO:0000313" key="8">
    <source>
        <dbReference type="EMBL" id="OEL17704.1"/>
    </source>
</evidence>
<reference evidence="8 9" key="1">
    <citation type="submission" date="2016-09" db="EMBL/GenBank/DDBJ databases">
        <title>The draft genome of Dichanthelium oligosanthes: A C3 panicoid grass species.</title>
        <authorList>
            <person name="Studer A.J."/>
            <person name="Schnable J.C."/>
            <person name="Brutnell T.P."/>
        </authorList>
    </citation>
    <scope>NUCLEOTIDE SEQUENCE [LARGE SCALE GENOMIC DNA]</scope>
    <source>
        <strain evidence="9">cv. Kellogg 1175</strain>
        <tissue evidence="8">Leaf</tissue>
    </source>
</reference>
<feature type="disulfide bond" evidence="5">
    <location>
        <begin position="38"/>
        <end position="50"/>
    </location>
</feature>
<accession>A0A1E5UY24</accession>